<dbReference type="Gene3D" id="2.10.290.10">
    <property type="entry name" value="YfgJ-like"/>
    <property type="match status" value="1"/>
</dbReference>
<dbReference type="Proteomes" id="UP000838672">
    <property type="component" value="Unassembled WGS sequence"/>
</dbReference>
<dbReference type="InterPro" id="IPR029037">
    <property type="entry name" value="DUF1407/YfgJ-like_sf"/>
</dbReference>
<dbReference type="InterPro" id="IPR010807">
    <property type="entry name" value="YfgJ-like"/>
</dbReference>
<accession>A0ABN8DSB6</accession>
<name>A0ABN8DSB6_9VIBR</name>
<dbReference type="RefSeq" id="WP_237464968.1">
    <property type="nucleotide sequence ID" value="NZ_CAKLDI010000001.1"/>
</dbReference>
<evidence type="ECO:0008006" key="3">
    <source>
        <dbReference type="Google" id="ProtNLM"/>
    </source>
</evidence>
<organism evidence="1 2">
    <name type="scientific">Vibrio stylophorae</name>
    <dbReference type="NCBI Taxonomy" id="659351"/>
    <lineage>
        <taxon>Bacteria</taxon>
        <taxon>Pseudomonadati</taxon>
        <taxon>Pseudomonadota</taxon>
        <taxon>Gammaproteobacteria</taxon>
        <taxon>Vibrionales</taxon>
        <taxon>Vibrionaceae</taxon>
        <taxon>Vibrio</taxon>
    </lineage>
</organism>
<comment type="caution">
    <text evidence="1">The sequence shown here is derived from an EMBL/GenBank/DDBJ whole genome shotgun (WGS) entry which is preliminary data.</text>
</comment>
<evidence type="ECO:0000313" key="1">
    <source>
        <dbReference type="EMBL" id="CAH0532871.1"/>
    </source>
</evidence>
<keyword evidence="2" id="KW-1185">Reference proteome</keyword>
<sequence length="76" mass="8824">MKVETCPQCESQLRRETASEYYCDFCQLTFIRHCHCNVCGAELERLNACGAANYFCNQCNELKSKRVIEETFTVKD</sequence>
<dbReference type="EMBL" id="CAKLDI010000001">
    <property type="protein sequence ID" value="CAH0532871.1"/>
    <property type="molecule type" value="Genomic_DNA"/>
</dbReference>
<dbReference type="Pfam" id="PF07191">
    <property type="entry name" value="Zn_ribbon_6"/>
    <property type="match status" value="1"/>
</dbReference>
<gene>
    <name evidence="1" type="ORF">VST7929_00718</name>
</gene>
<evidence type="ECO:0000313" key="2">
    <source>
        <dbReference type="Proteomes" id="UP000838672"/>
    </source>
</evidence>
<protein>
    <recommendedName>
        <fullName evidence="3">DNA ligase</fullName>
    </recommendedName>
</protein>
<proteinExistence type="predicted"/>
<dbReference type="SUPFAM" id="SSF161187">
    <property type="entry name" value="YfgJ-like"/>
    <property type="match status" value="1"/>
</dbReference>
<reference evidence="1" key="1">
    <citation type="submission" date="2021-11" db="EMBL/GenBank/DDBJ databases">
        <authorList>
            <person name="Rodrigo-Torres L."/>
            <person name="Arahal R. D."/>
            <person name="Lucena T."/>
        </authorList>
    </citation>
    <scope>NUCLEOTIDE SEQUENCE</scope>
    <source>
        <strain evidence="1">CECT 7929</strain>
    </source>
</reference>